<reference evidence="2" key="1">
    <citation type="journal article" date="2014" name="Front. Microbiol.">
        <title>High frequency of phylogenetically diverse reductive dehalogenase-homologous genes in deep subseafloor sedimentary metagenomes.</title>
        <authorList>
            <person name="Kawai M."/>
            <person name="Futagami T."/>
            <person name="Toyoda A."/>
            <person name="Takaki Y."/>
            <person name="Nishi S."/>
            <person name="Hori S."/>
            <person name="Arai W."/>
            <person name="Tsubouchi T."/>
            <person name="Morono Y."/>
            <person name="Uchiyama I."/>
            <person name="Ito T."/>
            <person name="Fujiyama A."/>
            <person name="Inagaki F."/>
            <person name="Takami H."/>
        </authorList>
    </citation>
    <scope>NUCLEOTIDE SEQUENCE</scope>
    <source>
        <strain evidence="2">Expedition CK06-06</strain>
    </source>
</reference>
<protein>
    <recommendedName>
        <fullName evidence="1">Amidohydrolase 3 domain-containing protein</fullName>
    </recommendedName>
</protein>
<dbReference type="Gene3D" id="3.20.20.140">
    <property type="entry name" value="Metal-dependent hydrolases"/>
    <property type="match status" value="1"/>
</dbReference>
<evidence type="ECO:0000313" key="2">
    <source>
        <dbReference type="EMBL" id="GAH37495.1"/>
    </source>
</evidence>
<dbReference type="EMBL" id="BARU01008154">
    <property type="protein sequence ID" value="GAH37495.1"/>
    <property type="molecule type" value="Genomic_DNA"/>
</dbReference>
<sequence length="102" mass="11479">LKILSKYVREKNIVSLEKAIKKMTYLPATILGLSDRGEIKEDKKADIVIFDFEKIEDKSTYKNGCQFPEGIDYVIVNGKIAVKKGIHTGALNGQILKHKSDK</sequence>
<evidence type="ECO:0000259" key="1">
    <source>
        <dbReference type="Pfam" id="PF07969"/>
    </source>
</evidence>
<dbReference type="InterPro" id="IPR011059">
    <property type="entry name" value="Metal-dep_hydrolase_composite"/>
</dbReference>
<organism evidence="2">
    <name type="scientific">marine sediment metagenome</name>
    <dbReference type="NCBI Taxonomy" id="412755"/>
    <lineage>
        <taxon>unclassified sequences</taxon>
        <taxon>metagenomes</taxon>
        <taxon>ecological metagenomes</taxon>
    </lineage>
</organism>
<proteinExistence type="predicted"/>
<dbReference type="SUPFAM" id="SSF51338">
    <property type="entry name" value="Composite domain of metallo-dependent hydrolases"/>
    <property type="match status" value="1"/>
</dbReference>
<comment type="caution">
    <text evidence="2">The sequence shown here is derived from an EMBL/GenBank/DDBJ whole genome shotgun (WGS) entry which is preliminary data.</text>
</comment>
<feature type="domain" description="Amidohydrolase 3" evidence="1">
    <location>
        <begin position="8"/>
        <end position="81"/>
    </location>
</feature>
<dbReference type="AlphaFoldDB" id="X1FY97"/>
<dbReference type="InterPro" id="IPR032466">
    <property type="entry name" value="Metal_Hydrolase"/>
</dbReference>
<dbReference type="SUPFAM" id="SSF51556">
    <property type="entry name" value="Metallo-dependent hydrolases"/>
    <property type="match status" value="1"/>
</dbReference>
<accession>X1FY97</accession>
<name>X1FY97_9ZZZZ</name>
<gene>
    <name evidence="2" type="ORF">S03H2_16004</name>
</gene>
<dbReference type="GO" id="GO:0016810">
    <property type="term" value="F:hydrolase activity, acting on carbon-nitrogen (but not peptide) bonds"/>
    <property type="evidence" value="ECO:0007669"/>
    <property type="project" value="InterPro"/>
</dbReference>
<dbReference type="Pfam" id="PF07969">
    <property type="entry name" value="Amidohydro_3"/>
    <property type="match status" value="1"/>
</dbReference>
<dbReference type="InterPro" id="IPR013108">
    <property type="entry name" value="Amidohydro_3"/>
</dbReference>
<feature type="non-terminal residue" evidence="2">
    <location>
        <position position="1"/>
    </location>
</feature>